<dbReference type="Proteomes" id="UP000287033">
    <property type="component" value="Unassembled WGS sequence"/>
</dbReference>
<evidence type="ECO:0008006" key="7">
    <source>
        <dbReference type="Google" id="ProtNLM"/>
    </source>
</evidence>
<evidence type="ECO:0000256" key="2">
    <source>
        <dbReference type="SAM" id="MobiDB-lite"/>
    </source>
</evidence>
<comment type="caution">
    <text evidence="5">The sequence shown here is derived from an EMBL/GenBank/DDBJ whole genome shotgun (WGS) entry which is preliminary data.</text>
</comment>
<keyword evidence="1" id="KW-0175">Coiled coil</keyword>
<dbReference type="PANTHER" id="PTHR20837:SF2">
    <property type="entry name" value="PROTEIN CC2D2B"/>
    <property type="match status" value="1"/>
</dbReference>
<dbReference type="InterPro" id="IPR028928">
    <property type="entry name" value="CC2D2AN-C2"/>
</dbReference>
<protein>
    <recommendedName>
        <fullName evidence="7">CC2D2A N-terminal C2 domain-containing protein</fullName>
    </recommendedName>
</protein>
<feature type="compositionally biased region" description="Acidic residues" evidence="2">
    <location>
        <begin position="532"/>
        <end position="542"/>
    </location>
</feature>
<dbReference type="PANTHER" id="PTHR20837">
    <property type="entry name" value="CENTROSOMAL PROTEIN-RELATED"/>
    <property type="match status" value="1"/>
</dbReference>
<gene>
    <name evidence="5" type="ORF">chiPu_0000688</name>
</gene>
<evidence type="ECO:0000313" key="5">
    <source>
        <dbReference type="EMBL" id="GCC22301.1"/>
    </source>
</evidence>
<feature type="region of interest" description="Disordered" evidence="2">
    <location>
        <begin position="522"/>
        <end position="558"/>
    </location>
</feature>
<dbReference type="GO" id="GO:1904491">
    <property type="term" value="P:protein localization to ciliary transition zone"/>
    <property type="evidence" value="ECO:0007669"/>
    <property type="project" value="TreeGrafter"/>
</dbReference>
<proteinExistence type="predicted"/>
<dbReference type="Pfam" id="PF17661">
    <property type="entry name" value="DUF5523"/>
    <property type="match status" value="1"/>
</dbReference>
<reference evidence="5 6" key="1">
    <citation type="journal article" date="2018" name="Nat. Ecol. Evol.">
        <title>Shark genomes provide insights into elasmobranch evolution and the origin of vertebrates.</title>
        <authorList>
            <person name="Hara Y"/>
            <person name="Yamaguchi K"/>
            <person name="Onimaru K"/>
            <person name="Kadota M"/>
            <person name="Koyanagi M"/>
            <person name="Keeley SD"/>
            <person name="Tatsumi K"/>
            <person name="Tanaka K"/>
            <person name="Motone F"/>
            <person name="Kageyama Y"/>
            <person name="Nozu R"/>
            <person name="Adachi N"/>
            <person name="Nishimura O"/>
            <person name="Nakagawa R"/>
            <person name="Tanegashima C"/>
            <person name="Kiyatake I"/>
            <person name="Matsumoto R"/>
            <person name="Murakumo K"/>
            <person name="Nishida K"/>
            <person name="Terakita A"/>
            <person name="Kuratani S"/>
            <person name="Sato K"/>
            <person name="Hyodo S Kuraku.S."/>
        </authorList>
    </citation>
    <scope>NUCLEOTIDE SEQUENCE [LARGE SCALE GENOMIC DNA]</scope>
</reference>
<keyword evidence="6" id="KW-1185">Reference proteome</keyword>
<dbReference type="AlphaFoldDB" id="A0A401RVZ4"/>
<feature type="coiled-coil region" evidence="1">
    <location>
        <begin position="387"/>
        <end position="438"/>
    </location>
</feature>
<dbReference type="GO" id="GO:0035869">
    <property type="term" value="C:ciliary transition zone"/>
    <property type="evidence" value="ECO:0007669"/>
    <property type="project" value="TreeGrafter"/>
</dbReference>
<dbReference type="EMBL" id="BEZZ01000009">
    <property type="protein sequence ID" value="GCC22301.1"/>
    <property type="molecule type" value="Genomic_DNA"/>
</dbReference>
<dbReference type="InterPro" id="IPR052434">
    <property type="entry name" value="Tectonic-like_complex_comp"/>
</dbReference>
<dbReference type="STRING" id="137246.A0A401RVZ4"/>
<dbReference type="Pfam" id="PF15625">
    <property type="entry name" value="CC2D2AN-C2"/>
    <property type="match status" value="1"/>
</dbReference>
<evidence type="ECO:0000313" key="6">
    <source>
        <dbReference type="Proteomes" id="UP000287033"/>
    </source>
</evidence>
<feature type="domain" description="DUF5523" evidence="4">
    <location>
        <begin position="74"/>
        <end position="323"/>
    </location>
</feature>
<evidence type="ECO:0000259" key="4">
    <source>
        <dbReference type="Pfam" id="PF17661"/>
    </source>
</evidence>
<feature type="region of interest" description="Disordered" evidence="2">
    <location>
        <begin position="1"/>
        <end position="21"/>
    </location>
</feature>
<organism evidence="5 6">
    <name type="scientific">Chiloscyllium punctatum</name>
    <name type="common">Brownbanded bambooshark</name>
    <name type="synonym">Hemiscyllium punctatum</name>
    <dbReference type="NCBI Taxonomy" id="137246"/>
    <lineage>
        <taxon>Eukaryota</taxon>
        <taxon>Metazoa</taxon>
        <taxon>Chordata</taxon>
        <taxon>Craniata</taxon>
        <taxon>Vertebrata</taxon>
        <taxon>Chondrichthyes</taxon>
        <taxon>Elasmobranchii</taxon>
        <taxon>Galeomorphii</taxon>
        <taxon>Galeoidea</taxon>
        <taxon>Orectolobiformes</taxon>
        <taxon>Hemiscylliidae</taxon>
        <taxon>Chiloscyllium</taxon>
    </lineage>
</organism>
<dbReference type="OrthoDB" id="2162143at2759"/>
<accession>A0A401RVZ4</accession>
<dbReference type="GO" id="GO:1905515">
    <property type="term" value="P:non-motile cilium assembly"/>
    <property type="evidence" value="ECO:0007669"/>
    <property type="project" value="TreeGrafter"/>
</dbReference>
<evidence type="ECO:0000256" key="1">
    <source>
        <dbReference type="SAM" id="Coils"/>
    </source>
</evidence>
<sequence length="901" mass="104914">MWRKDPAETSTLHDSQSESDEILPLSKQALWDEDVQEDNIRHRILARRETIRKRLAEESEHASLLDQTERHRNKNLEENENQLADVIRSRVRDKLKAVKAGITSSFVQEFKEPSPNLQQLKDELATRFDKTLNLESDEACQFFTSALNLSTESVIQEDELAQLKDLSSEFRLTGLEENEESEIQFPGSISEEKAKFDLFLTEHVIERIPAEYQNRQLQRENMKNLFIPSTLPVALNSKLPRNTAPRVLEEEGFYVSQKPDVSEKNINKMENRFLVQEQRKYWFGEDGNIIALPDPIKLSWKCRQSSADDVEDPKTRLKTVYKKAIVSELAKDIDSHFVEFSQIYQLDINIGNLHFVHHPLFSKEHVLAVKLMQLFDNYQQRQKQNVSQLLAEKLHTLNNEIKNVERHLEANSINLNRIEDLKKQMGETKRLLNVEKENDRTLITNILKVWKQIKNVRILNNYICTPVKLQLQELEVNYEAFGKQCEVEYIAEVIGLEQQLQQQFWKEMETYNEKLKNLQNKQKVKRRKLTEGDESVSEDTDDDIGKPPVLSTPTDREKMEDMARKKSSWIQKQQIKPTLIPKLLLTVDVTPTSQCSGAELQRRMEVENHKFFIRIFYNDKFVSSTVISQLLPDFSVQFRQIFNIQIIHKPESIRFEIYELVNKNIKLLAKVYIPIPDVTTIANTVVLEEVEFGSDEIVTTTHEGVGSNVPFVLDETKSEEYFLLTSGKLLYAVSWGVDKDGLALAPPAPRPKTYKESVDAIASIGMSWLNDLQKLAEWARKARVDPNDPQNSDLMQVIKYATEEGQYAPEYFRLDQIQEEFNFVPDKKLDLSKRFRLLMLRNSGVPEYCCFKQVPPYDREISDNIFQEFESQRDDVFIIMGEDSMTEQRMMALKHLEKVAK</sequence>
<feature type="domain" description="CC2D2A N-terminal C2" evidence="3">
    <location>
        <begin position="577"/>
        <end position="747"/>
    </location>
</feature>
<dbReference type="InterPro" id="IPR041510">
    <property type="entry name" value="DUF5523"/>
</dbReference>
<evidence type="ECO:0000259" key="3">
    <source>
        <dbReference type="Pfam" id="PF15625"/>
    </source>
</evidence>
<name>A0A401RVZ4_CHIPU</name>